<dbReference type="InterPro" id="IPR001048">
    <property type="entry name" value="Asp/Glu/Uridylate_kinase"/>
</dbReference>
<evidence type="ECO:0000313" key="11">
    <source>
        <dbReference type="EMBL" id="NYB74795.1"/>
    </source>
</evidence>
<dbReference type="InterPro" id="IPR036393">
    <property type="entry name" value="AceGlu_kinase-like_sf"/>
</dbReference>
<comment type="catalytic activity">
    <reaction evidence="7">
        <text>hydrogencarbonate + NH4(+) + ATP = carbamoyl phosphate + ADP + H2O + H(+)</text>
        <dbReference type="Rhea" id="RHEA:10152"/>
        <dbReference type="ChEBI" id="CHEBI:15377"/>
        <dbReference type="ChEBI" id="CHEBI:15378"/>
        <dbReference type="ChEBI" id="CHEBI:17544"/>
        <dbReference type="ChEBI" id="CHEBI:28938"/>
        <dbReference type="ChEBI" id="CHEBI:30616"/>
        <dbReference type="ChEBI" id="CHEBI:58228"/>
        <dbReference type="ChEBI" id="CHEBI:456216"/>
        <dbReference type="EC" id="2.7.2.2"/>
    </reaction>
</comment>
<keyword evidence="4" id="KW-0056">Arginine metabolism</keyword>
<comment type="similarity">
    <text evidence="2 9">Belongs to the carbamate kinase family.</text>
</comment>
<dbReference type="NCBIfam" id="NF009007">
    <property type="entry name" value="PRK12352.1"/>
    <property type="match status" value="1"/>
</dbReference>
<proteinExistence type="inferred from homology"/>
<dbReference type="SUPFAM" id="SSF53633">
    <property type="entry name" value="Carbamate kinase-like"/>
    <property type="match status" value="1"/>
</dbReference>
<dbReference type="PIRSF" id="PIRSF000723">
    <property type="entry name" value="Carbamate_kin"/>
    <property type="match status" value="1"/>
</dbReference>
<dbReference type="GO" id="GO:0019546">
    <property type="term" value="P:L-arginine deiminase pathway"/>
    <property type="evidence" value="ECO:0007669"/>
    <property type="project" value="TreeGrafter"/>
</dbReference>
<feature type="domain" description="Aspartate/glutamate/uridylate kinase" evidence="10">
    <location>
        <begin position="4"/>
        <end position="295"/>
    </location>
</feature>
<evidence type="ECO:0000256" key="4">
    <source>
        <dbReference type="ARBA" id="ARBA00022503"/>
    </source>
</evidence>
<evidence type="ECO:0000313" key="12">
    <source>
        <dbReference type="Proteomes" id="UP000611629"/>
    </source>
</evidence>
<evidence type="ECO:0000256" key="5">
    <source>
        <dbReference type="ARBA" id="ARBA00022679"/>
    </source>
</evidence>
<keyword evidence="5 9" id="KW-0808">Transferase</keyword>
<evidence type="ECO:0000256" key="2">
    <source>
        <dbReference type="ARBA" id="ARBA00011066"/>
    </source>
</evidence>
<sequence length="315" mass="34177">MKPKRLVIALGGNALEDKNMPSTAESQLEVVKKTCEFIAEIIYLGYEIAIVHGNGPQVGRIMLASEAAKDVTPVMPFDVCGAMSQGYIGYHIQQSLKQVMAKRNITMPVVSIITQVIVDKNDEAFQNPMKPIGPFYTEEESKKLAHERGYTVKEDAGRGYRRVVPSPMPTQIVEIDTIKTLLNTTIPIACGGGGIPVIESENGSLKGVAAVIDKDLVAERLAEDIGADILLILTEVEKISINFKKANQIDLSYLTVDDAKKYIEEGHFAPGSMLPKVIASVNFAKSSPGRKAIITSLYKVADALEGKNGTVIECK</sequence>
<dbReference type="AlphaFoldDB" id="A0A974BLG0"/>
<comment type="pathway">
    <text evidence="1">Metabolic intermediate metabolism; carbamoyl phosphate degradation; CO(2) and NH(3) from carbamoyl phosphate: step 1/1.</text>
</comment>
<accession>A0A974BLG0</accession>
<dbReference type="Pfam" id="PF00696">
    <property type="entry name" value="AA_kinase"/>
    <property type="match status" value="1"/>
</dbReference>
<dbReference type="PANTHER" id="PTHR30409:SF1">
    <property type="entry name" value="CARBAMATE KINASE-RELATED"/>
    <property type="match status" value="1"/>
</dbReference>
<organism evidence="11 12">
    <name type="scientific">Sedimentibacter hydroxybenzoicus DSM 7310</name>
    <dbReference type="NCBI Taxonomy" id="1123245"/>
    <lineage>
        <taxon>Bacteria</taxon>
        <taxon>Bacillati</taxon>
        <taxon>Bacillota</taxon>
        <taxon>Tissierellia</taxon>
        <taxon>Sedimentibacter</taxon>
    </lineage>
</organism>
<dbReference type="GO" id="GO:0005829">
    <property type="term" value="C:cytosol"/>
    <property type="evidence" value="ECO:0007669"/>
    <property type="project" value="TreeGrafter"/>
</dbReference>
<dbReference type="NCBIfam" id="TIGR00746">
    <property type="entry name" value="arcC"/>
    <property type="match status" value="1"/>
</dbReference>
<dbReference type="InterPro" id="IPR003964">
    <property type="entry name" value="Carb_kinase"/>
</dbReference>
<dbReference type="PRINTS" id="PR01469">
    <property type="entry name" value="CARBMTKINASE"/>
</dbReference>
<reference evidence="11" key="1">
    <citation type="submission" date="2020-07" db="EMBL/GenBank/DDBJ databases">
        <title>Genomic analysis of a strain of Sedimentibacter Hydroxybenzoicus DSM7310.</title>
        <authorList>
            <person name="Ma S."/>
        </authorList>
    </citation>
    <scope>NUCLEOTIDE SEQUENCE</scope>
    <source>
        <strain evidence="11">DSM 7310</strain>
    </source>
</reference>
<evidence type="ECO:0000259" key="10">
    <source>
        <dbReference type="Pfam" id="PF00696"/>
    </source>
</evidence>
<dbReference type="RefSeq" id="WP_179238500.1">
    <property type="nucleotide sequence ID" value="NZ_JACBNQ010000013.1"/>
</dbReference>
<dbReference type="PANTHER" id="PTHR30409">
    <property type="entry name" value="CARBAMATE KINASE"/>
    <property type="match status" value="1"/>
</dbReference>
<evidence type="ECO:0000256" key="8">
    <source>
        <dbReference type="NCBIfam" id="TIGR00746"/>
    </source>
</evidence>
<keyword evidence="6 9" id="KW-0418">Kinase</keyword>
<dbReference type="Proteomes" id="UP000611629">
    <property type="component" value="Unassembled WGS sequence"/>
</dbReference>
<keyword evidence="12" id="KW-1185">Reference proteome</keyword>
<dbReference type="Gene3D" id="3.40.1160.10">
    <property type="entry name" value="Acetylglutamate kinase-like"/>
    <property type="match status" value="1"/>
</dbReference>
<evidence type="ECO:0000256" key="9">
    <source>
        <dbReference type="PIRNR" id="PIRNR000723"/>
    </source>
</evidence>
<dbReference type="GO" id="GO:0008804">
    <property type="term" value="F:carbamate kinase activity"/>
    <property type="evidence" value="ECO:0007669"/>
    <property type="project" value="UniProtKB-UniRule"/>
</dbReference>
<protein>
    <recommendedName>
        <fullName evidence="3 8">Carbamate kinase</fullName>
    </recommendedName>
</protein>
<evidence type="ECO:0000256" key="7">
    <source>
        <dbReference type="ARBA" id="ARBA00048467"/>
    </source>
</evidence>
<dbReference type="FunFam" id="3.40.1160.10:FF:000007">
    <property type="entry name" value="Carbamate kinase"/>
    <property type="match status" value="1"/>
</dbReference>
<evidence type="ECO:0000256" key="1">
    <source>
        <dbReference type="ARBA" id="ARBA00005118"/>
    </source>
</evidence>
<gene>
    <name evidence="11" type="primary">arcC</name>
    <name evidence="11" type="ORF">HZF24_11670</name>
</gene>
<dbReference type="EMBL" id="JACBNQ010000013">
    <property type="protein sequence ID" value="NYB74795.1"/>
    <property type="molecule type" value="Genomic_DNA"/>
</dbReference>
<evidence type="ECO:0000256" key="6">
    <source>
        <dbReference type="ARBA" id="ARBA00022777"/>
    </source>
</evidence>
<dbReference type="CDD" id="cd04235">
    <property type="entry name" value="AAK_CK"/>
    <property type="match status" value="1"/>
</dbReference>
<evidence type="ECO:0000256" key="3">
    <source>
        <dbReference type="ARBA" id="ARBA00013070"/>
    </source>
</evidence>
<name>A0A974BLG0_SEDHY</name>
<comment type="caution">
    <text evidence="11">The sequence shown here is derived from an EMBL/GenBank/DDBJ whole genome shotgun (WGS) entry which is preliminary data.</text>
</comment>